<proteinExistence type="predicted"/>
<gene>
    <name evidence="1" type="ORF">HGM15179_008968</name>
</gene>
<reference evidence="1" key="1">
    <citation type="submission" date="2019-04" db="EMBL/GenBank/DDBJ databases">
        <title>Genome assembly of Zosterops borbonicus 15179.</title>
        <authorList>
            <person name="Leroy T."/>
            <person name="Anselmetti Y."/>
            <person name="Tilak M.-K."/>
            <person name="Nabholz B."/>
        </authorList>
    </citation>
    <scope>NUCLEOTIDE SEQUENCE</scope>
    <source>
        <strain evidence="1">HGM_15179</strain>
        <tissue evidence="1">Muscle</tissue>
    </source>
</reference>
<dbReference type="Proteomes" id="UP000796761">
    <property type="component" value="Unassembled WGS sequence"/>
</dbReference>
<dbReference type="EMBL" id="SWJQ01000233">
    <property type="protein sequence ID" value="TRZ18138.1"/>
    <property type="molecule type" value="Genomic_DNA"/>
</dbReference>
<protein>
    <submittedName>
        <fullName evidence="1">Uncharacterized protein</fullName>
    </submittedName>
</protein>
<sequence>MLKLTEKLKQKTAWEEGDLGTVWNWTVDGHFTRNLSTFLPHECTDQLYRKCRKMRQPLTLNYFYIKITVLDISAVPATNAASCRGYKVDDCQQKLNYNHSSS</sequence>
<name>A0A8K1LLN0_9PASS</name>
<dbReference type="AlphaFoldDB" id="A0A8K1LLN0"/>
<accession>A0A8K1LLN0</accession>
<comment type="caution">
    <text evidence="1">The sequence shown here is derived from an EMBL/GenBank/DDBJ whole genome shotgun (WGS) entry which is preliminary data.</text>
</comment>
<evidence type="ECO:0000313" key="2">
    <source>
        <dbReference type="Proteomes" id="UP000796761"/>
    </source>
</evidence>
<organism evidence="1 2">
    <name type="scientific">Zosterops borbonicus</name>
    <dbReference type="NCBI Taxonomy" id="364589"/>
    <lineage>
        <taxon>Eukaryota</taxon>
        <taxon>Metazoa</taxon>
        <taxon>Chordata</taxon>
        <taxon>Craniata</taxon>
        <taxon>Vertebrata</taxon>
        <taxon>Euteleostomi</taxon>
        <taxon>Archelosauria</taxon>
        <taxon>Archosauria</taxon>
        <taxon>Dinosauria</taxon>
        <taxon>Saurischia</taxon>
        <taxon>Theropoda</taxon>
        <taxon>Coelurosauria</taxon>
        <taxon>Aves</taxon>
        <taxon>Neognathae</taxon>
        <taxon>Neoaves</taxon>
        <taxon>Telluraves</taxon>
        <taxon>Australaves</taxon>
        <taxon>Passeriformes</taxon>
        <taxon>Sylvioidea</taxon>
        <taxon>Zosteropidae</taxon>
        <taxon>Zosterops</taxon>
    </lineage>
</organism>
<evidence type="ECO:0000313" key="1">
    <source>
        <dbReference type="EMBL" id="TRZ18138.1"/>
    </source>
</evidence>
<keyword evidence="2" id="KW-1185">Reference proteome</keyword>